<feature type="compositionally biased region" description="Acidic residues" evidence="2">
    <location>
        <begin position="302"/>
        <end position="314"/>
    </location>
</feature>
<reference evidence="4 5" key="1">
    <citation type="submission" date="2016-05" db="EMBL/GenBank/DDBJ databases">
        <title>Comparative analysis of secretome profiles of manganese(II)-oxidizing ascomycete fungi.</title>
        <authorList>
            <consortium name="DOE Joint Genome Institute"/>
            <person name="Zeiner C.A."/>
            <person name="Purvine S.O."/>
            <person name="Zink E.M."/>
            <person name="Wu S."/>
            <person name="Pasa-Tolic L."/>
            <person name="Chaput D.L."/>
            <person name="Haridas S."/>
            <person name="Grigoriev I.V."/>
            <person name="Santelli C.M."/>
            <person name="Hansel C.M."/>
        </authorList>
    </citation>
    <scope>NUCLEOTIDE SEQUENCE [LARGE SCALE GENOMIC DNA]</scope>
    <source>
        <strain evidence="4 5">AP3s5-JAC2a</strain>
    </source>
</reference>
<dbReference type="Proteomes" id="UP000077069">
    <property type="component" value="Unassembled WGS sequence"/>
</dbReference>
<dbReference type="InterPro" id="IPR004827">
    <property type="entry name" value="bZIP"/>
</dbReference>
<feature type="domain" description="C3H1-type" evidence="3">
    <location>
        <begin position="201"/>
        <end position="232"/>
    </location>
</feature>
<feature type="compositionally biased region" description="Polar residues" evidence="2">
    <location>
        <begin position="330"/>
        <end position="345"/>
    </location>
</feature>
<dbReference type="GeneID" id="28766561"/>
<evidence type="ECO:0000259" key="3">
    <source>
        <dbReference type="PROSITE" id="PS50103"/>
    </source>
</evidence>
<feature type="region of interest" description="Disordered" evidence="2">
    <location>
        <begin position="299"/>
        <end position="499"/>
    </location>
</feature>
<dbReference type="OrthoDB" id="5355510at2759"/>
<proteinExistence type="predicted"/>
<dbReference type="RefSeq" id="XP_018034546.1">
    <property type="nucleotide sequence ID" value="XM_018183075.1"/>
</dbReference>
<dbReference type="InterPro" id="IPR000571">
    <property type="entry name" value="Znf_CCCH"/>
</dbReference>
<keyword evidence="1" id="KW-0862">Zinc</keyword>
<dbReference type="InParanoid" id="A0A177CAL7"/>
<protein>
    <recommendedName>
        <fullName evidence="3">C3H1-type domain-containing protein</fullName>
    </recommendedName>
</protein>
<accession>A0A177CAL7</accession>
<dbReference type="PROSITE" id="PS50103">
    <property type="entry name" value="ZF_C3H1"/>
    <property type="match status" value="1"/>
</dbReference>
<feature type="compositionally biased region" description="Basic and acidic residues" evidence="2">
    <location>
        <begin position="447"/>
        <end position="463"/>
    </location>
</feature>
<dbReference type="PROSITE" id="PS00036">
    <property type="entry name" value="BZIP_BASIC"/>
    <property type="match status" value="1"/>
</dbReference>
<dbReference type="AlphaFoldDB" id="A0A177CAL7"/>
<keyword evidence="5" id="KW-1185">Reference proteome</keyword>
<evidence type="ECO:0000313" key="4">
    <source>
        <dbReference type="EMBL" id="OAG04181.1"/>
    </source>
</evidence>
<evidence type="ECO:0000256" key="1">
    <source>
        <dbReference type="PROSITE-ProRule" id="PRU00723"/>
    </source>
</evidence>
<evidence type="ECO:0000313" key="5">
    <source>
        <dbReference type="Proteomes" id="UP000077069"/>
    </source>
</evidence>
<keyword evidence="1" id="KW-0479">Metal-binding</keyword>
<dbReference type="EMBL" id="KV441554">
    <property type="protein sequence ID" value="OAG04181.1"/>
    <property type="molecule type" value="Genomic_DNA"/>
</dbReference>
<feature type="region of interest" description="Disordered" evidence="2">
    <location>
        <begin position="259"/>
        <end position="281"/>
    </location>
</feature>
<gene>
    <name evidence="4" type="ORF">CC84DRAFT_1219389</name>
</gene>
<dbReference type="GO" id="GO:0003700">
    <property type="term" value="F:DNA-binding transcription factor activity"/>
    <property type="evidence" value="ECO:0007669"/>
    <property type="project" value="InterPro"/>
</dbReference>
<name>A0A177CAL7_9PLEO</name>
<feature type="zinc finger region" description="C3H1-type" evidence="1">
    <location>
        <begin position="201"/>
        <end position="232"/>
    </location>
</feature>
<organism evidence="4 5">
    <name type="scientific">Paraphaeosphaeria sporulosa</name>
    <dbReference type="NCBI Taxonomy" id="1460663"/>
    <lineage>
        <taxon>Eukaryota</taxon>
        <taxon>Fungi</taxon>
        <taxon>Dikarya</taxon>
        <taxon>Ascomycota</taxon>
        <taxon>Pezizomycotina</taxon>
        <taxon>Dothideomycetes</taxon>
        <taxon>Pleosporomycetidae</taxon>
        <taxon>Pleosporales</taxon>
        <taxon>Massarineae</taxon>
        <taxon>Didymosphaeriaceae</taxon>
        <taxon>Paraphaeosphaeria</taxon>
    </lineage>
</organism>
<sequence length="513" mass="54160">MRRSTASPSSTRLDPSIRYYIHRTPGNAIVPLIPADQLPFRLKDYPRHLSHRELSAGGWNFVGETSGIAWPLALCYSSRDAALDSRGKEISELSGDVHGGDAGVAKIEAVTHVPGTGETTGRIAADGDAVLLGEDEGEVKQIAFRSSEAMSIPDKVAARASCAASVGRTTTRSPSLTESLAAIYAQEARRVGYTKCSPLAAEEKEHCRHWIKTGACKWTTAKEGCRYKHTMPSVEKLAEIGITGVPRWFGERDPNPKAQGVVPCAEEEGGSRTRVGDASQGKAGGMCGVYTTNSVDEPMLMDMDDASGAEDPEVVAETTSAQGLAAKTAETASGASISSPVQSGVSVDAMRNEASAGHPLPTLPSSGAPPKARLAPTVPDSQVPPLDTSSIPNVAVTHSSLSTPPPNMKTSSPAPATAPRSQSLQPKDPRSTPCSPQTGSPRAVLHTKKDAVSRWKNEEAAERKRMRKGERSSKRKARVSQHRAPDQKKGGRVGRKGVKMEAQGVAVAIQADG</sequence>
<dbReference type="GO" id="GO:0008270">
    <property type="term" value="F:zinc ion binding"/>
    <property type="evidence" value="ECO:0007669"/>
    <property type="project" value="UniProtKB-KW"/>
</dbReference>
<feature type="compositionally biased region" description="Basic residues" evidence="2">
    <location>
        <begin position="464"/>
        <end position="481"/>
    </location>
</feature>
<evidence type="ECO:0000256" key="2">
    <source>
        <dbReference type="SAM" id="MobiDB-lite"/>
    </source>
</evidence>
<dbReference type="STRING" id="1460663.A0A177CAL7"/>
<keyword evidence="1" id="KW-0863">Zinc-finger</keyword>
<feature type="compositionally biased region" description="Polar residues" evidence="2">
    <location>
        <begin position="387"/>
        <end position="425"/>
    </location>
</feature>